<proteinExistence type="predicted"/>
<organism evidence="1 2">
    <name type="scientific">Stereocaulon virgatum</name>
    <dbReference type="NCBI Taxonomy" id="373712"/>
    <lineage>
        <taxon>Eukaryota</taxon>
        <taxon>Fungi</taxon>
        <taxon>Dikarya</taxon>
        <taxon>Ascomycota</taxon>
        <taxon>Pezizomycotina</taxon>
        <taxon>Lecanoromycetes</taxon>
        <taxon>OSLEUM clade</taxon>
        <taxon>Lecanoromycetidae</taxon>
        <taxon>Lecanorales</taxon>
        <taxon>Lecanorineae</taxon>
        <taxon>Stereocaulaceae</taxon>
        <taxon>Stereocaulon</taxon>
    </lineage>
</organism>
<sequence length="114" mass="12857">MVSNWMNHLHSATRSDRLGAIMRSPRTLLERLKLAFYCQLPYTIDCVSASRKDTIDWTRRLGSGDQRLITDKTVSHMNKITVIGTFYLHPASKIEENPRVSGPNTFSFSAGISA</sequence>
<accession>A0ABR4A642</accession>
<name>A0ABR4A642_9LECA</name>
<gene>
    <name evidence="1" type="ORF">N7G274_007137</name>
</gene>
<keyword evidence="2" id="KW-1185">Reference proteome</keyword>
<comment type="caution">
    <text evidence="1">The sequence shown here is derived from an EMBL/GenBank/DDBJ whole genome shotgun (WGS) entry which is preliminary data.</text>
</comment>
<evidence type="ECO:0000313" key="2">
    <source>
        <dbReference type="Proteomes" id="UP001590950"/>
    </source>
</evidence>
<evidence type="ECO:0000313" key="1">
    <source>
        <dbReference type="EMBL" id="KAL2040234.1"/>
    </source>
</evidence>
<reference evidence="1 2" key="1">
    <citation type="submission" date="2024-09" db="EMBL/GenBank/DDBJ databases">
        <title>Rethinking Asexuality: The Enigmatic Case of Functional Sexual Genes in Lepraria (Stereocaulaceae).</title>
        <authorList>
            <person name="Doellman M."/>
            <person name="Sun Y."/>
            <person name="Barcenas-Pena A."/>
            <person name="Lumbsch H.T."/>
            <person name="Grewe F."/>
        </authorList>
    </citation>
    <scope>NUCLEOTIDE SEQUENCE [LARGE SCALE GENOMIC DNA]</scope>
    <source>
        <strain evidence="1 2">Mercado 3170</strain>
    </source>
</reference>
<dbReference type="Proteomes" id="UP001590950">
    <property type="component" value="Unassembled WGS sequence"/>
</dbReference>
<dbReference type="EMBL" id="JBEFKJ010000022">
    <property type="protein sequence ID" value="KAL2040234.1"/>
    <property type="molecule type" value="Genomic_DNA"/>
</dbReference>
<protein>
    <submittedName>
        <fullName evidence="1">Uncharacterized protein</fullName>
    </submittedName>
</protein>